<name>A0A1H3NUQ6_9ACTN</name>
<dbReference type="SMART" id="SM00421">
    <property type="entry name" value="HTH_LUXR"/>
    <property type="match status" value="1"/>
</dbReference>
<dbReference type="CDD" id="cd06170">
    <property type="entry name" value="LuxR_C_like"/>
    <property type="match status" value="1"/>
</dbReference>
<keyword evidence="1 3" id="KW-0597">Phosphoprotein</keyword>
<reference evidence="7" key="1">
    <citation type="submission" date="2016-10" db="EMBL/GenBank/DDBJ databases">
        <authorList>
            <person name="Varghese N."/>
            <person name="Submissions S."/>
        </authorList>
    </citation>
    <scope>NUCLEOTIDE SEQUENCE [LARGE SCALE GENOMIC DNA]</scope>
    <source>
        <strain evidence="7">DSM 45245</strain>
    </source>
</reference>
<dbReference type="Gene3D" id="1.10.10.10">
    <property type="entry name" value="Winged helix-like DNA-binding domain superfamily/Winged helix DNA-binding domain"/>
    <property type="match status" value="1"/>
</dbReference>
<dbReference type="Proteomes" id="UP000242415">
    <property type="component" value="Unassembled WGS sequence"/>
</dbReference>
<dbReference type="InterPro" id="IPR039420">
    <property type="entry name" value="WalR-like"/>
</dbReference>
<dbReference type="CDD" id="cd17535">
    <property type="entry name" value="REC_NarL-like"/>
    <property type="match status" value="1"/>
</dbReference>
<feature type="domain" description="HTH luxR-type" evidence="4">
    <location>
        <begin position="144"/>
        <end position="209"/>
    </location>
</feature>
<dbReference type="AlphaFoldDB" id="A0A1H3NUQ6"/>
<evidence type="ECO:0000313" key="7">
    <source>
        <dbReference type="Proteomes" id="UP000242415"/>
    </source>
</evidence>
<sequence length="223" mass="24241">MIRVLICDDHPVFAESLAELLGAAGMRVVGVAHDPDAAVTVLRREPVEVCLLDVMFGPHSVLPRLPELQRRGPETRIVLLTGRVDVDLVTAARRARVAGVANKRCLTREMVQLLHRVHAGERVFPTDAAPPPARPATAASDEEVRRLAAFLTPRERQTLSALVGGHDTRQIARTLGVTPATARCHIQRVLTKMDAHSRVEAATTAVRCGLVSPETGTWLLPVH</sequence>
<protein>
    <submittedName>
        <fullName evidence="6">Two-component system, NarL family, nitrate/nitrite response regulator NarL</fullName>
    </submittedName>
</protein>
<dbReference type="InterPro" id="IPR001789">
    <property type="entry name" value="Sig_transdc_resp-reg_receiver"/>
</dbReference>
<keyword evidence="2" id="KW-0238">DNA-binding</keyword>
<evidence type="ECO:0000256" key="1">
    <source>
        <dbReference type="ARBA" id="ARBA00022553"/>
    </source>
</evidence>
<organism evidence="6 7">
    <name type="scientific">Micromonospora pattaloongensis</name>
    <dbReference type="NCBI Taxonomy" id="405436"/>
    <lineage>
        <taxon>Bacteria</taxon>
        <taxon>Bacillati</taxon>
        <taxon>Actinomycetota</taxon>
        <taxon>Actinomycetes</taxon>
        <taxon>Micromonosporales</taxon>
        <taxon>Micromonosporaceae</taxon>
        <taxon>Micromonospora</taxon>
    </lineage>
</organism>
<evidence type="ECO:0000256" key="2">
    <source>
        <dbReference type="ARBA" id="ARBA00023125"/>
    </source>
</evidence>
<dbReference type="InterPro" id="IPR016032">
    <property type="entry name" value="Sig_transdc_resp-reg_C-effctor"/>
</dbReference>
<dbReference type="InterPro" id="IPR036388">
    <property type="entry name" value="WH-like_DNA-bd_sf"/>
</dbReference>
<dbReference type="GO" id="GO:0003677">
    <property type="term" value="F:DNA binding"/>
    <property type="evidence" value="ECO:0007669"/>
    <property type="project" value="UniProtKB-KW"/>
</dbReference>
<proteinExistence type="predicted"/>
<dbReference type="EMBL" id="FNPH01000004">
    <property type="protein sequence ID" value="SDY92538.1"/>
    <property type="molecule type" value="Genomic_DNA"/>
</dbReference>
<evidence type="ECO:0000259" key="5">
    <source>
        <dbReference type="PROSITE" id="PS50110"/>
    </source>
</evidence>
<dbReference type="PANTHER" id="PTHR43214">
    <property type="entry name" value="TWO-COMPONENT RESPONSE REGULATOR"/>
    <property type="match status" value="1"/>
</dbReference>
<dbReference type="PRINTS" id="PR00038">
    <property type="entry name" value="HTHLUXR"/>
</dbReference>
<feature type="modified residue" description="4-aspartylphosphate" evidence="3">
    <location>
        <position position="53"/>
    </location>
</feature>
<evidence type="ECO:0000259" key="4">
    <source>
        <dbReference type="PROSITE" id="PS50043"/>
    </source>
</evidence>
<dbReference type="InterPro" id="IPR058245">
    <property type="entry name" value="NreC/VraR/RcsB-like_REC"/>
</dbReference>
<evidence type="ECO:0000256" key="3">
    <source>
        <dbReference type="PROSITE-ProRule" id="PRU00169"/>
    </source>
</evidence>
<dbReference type="InterPro" id="IPR000792">
    <property type="entry name" value="Tscrpt_reg_LuxR_C"/>
</dbReference>
<feature type="domain" description="Response regulatory" evidence="5">
    <location>
        <begin position="3"/>
        <end position="118"/>
    </location>
</feature>
<dbReference type="PROSITE" id="PS50043">
    <property type="entry name" value="HTH_LUXR_2"/>
    <property type="match status" value="1"/>
</dbReference>
<keyword evidence="7" id="KW-1185">Reference proteome</keyword>
<dbReference type="STRING" id="405436.SAMN05444365_104169"/>
<dbReference type="InterPro" id="IPR011006">
    <property type="entry name" value="CheY-like_superfamily"/>
</dbReference>
<dbReference type="PROSITE" id="PS50110">
    <property type="entry name" value="RESPONSE_REGULATORY"/>
    <property type="match status" value="1"/>
</dbReference>
<dbReference type="GO" id="GO:0006355">
    <property type="term" value="P:regulation of DNA-templated transcription"/>
    <property type="evidence" value="ECO:0007669"/>
    <property type="project" value="InterPro"/>
</dbReference>
<dbReference type="Pfam" id="PF00072">
    <property type="entry name" value="Response_reg"/>
    <property type="match status" value="1"/>
</dbReference>
<dbReference type="SUPFAM" id="SSF52172">
    <property type="entry name" value="CheY-like"/>
    <property type="match status" value="1"/>
</dbReference>
<evidence type="ECO:0000313" key="6">
    <source>
        <dbReference type="EMBL" id="SDY92538.1"/>
    </source>
</evidence>
<dbReference type="Pfam" id="PF00196">
    <property type="entry name" value="GerE"/>
    <property type="match status" value="1"/>
</dbReference>
<gene>
    <name evidence="6" type="ORF">SAMN05444365_104169</name>
</gene>
<dbReference type="GO" id="GO:0000160">
    <property type="term" value="P:phosphorelay signal transduction system"/>
    <property type="evidence" value="ECO:0007669"/>
    <property type="project" value="InterPro"/>
</dbReference>
<accession>A0A1H3NUQ6</accession>
<dbReference type="SMART" id="SM00448">
    <property type="entry name" value="REC"/>
    <property type="match status" value="1"/>
</dbReference>
<dbReference type="SUPFAM" id="SSF46894">
    <property type="entry name" value="C-terminal effector domain of the bipartite response regulators"/>
    <property type="match status" value="1"/>
</dbReference>
<dbReference type="Gene3D" id="3.40.50.2300">
    <property type="match status" value="1"/>
</dbReference>
<dbReference type="RefSeq" id="WP_175543615.1">
    <property type="nucleotide sequence ID" value="NZ_FNPH01000004.1"/>
</dbReference>